<evidence type="ECO:0000313" key="3">
    <source>
        <dbReference type="Proteomes" id="UP001177120"/>
    </source>
</evidence>
<dbReference type="InterPro" id="IPR000361">
    <property type="entry name" value="ATAP_core_dom"/>
</dbReference>
<dbReference type="Pfam" id="PF01521">
    <property type="entry name" value="Fe-S_biosyn"/>
    <property type="match status" value="1"/>
</dbReference>
<feature type="domain" description="Core" evidence="1">
    <location>
        <begin position="2"/>
        <end position="89"/>
    </location>
</feature>
<gene>
    <name evidence="2" type="ORF">JQC72_02495</name>
</gene>
<evidence type="ECO:0000313" key="2">
    <source>
        <dbReference type="EMBL" id="MBN2908391.1"/>
    </source>
</evidence>
<dbReference type="Gene3D" id="2.60.300.12">
    <property type="entry name" value="HesB-like domain"/>
    <property type="match status" value="1"/>
</dbReference>
<dbReference type="InterPro" id="IPR035903">
    <property type="entry name" value="HesB-like_dom_sf"/>
</dbReference>
<sequence length="103" mass="11603">MLELTRSAARQLHALLKEQGLNPQEVYLRLTHSGVACGGRFGFQVETSPQKKDQVIEREGLRFLVGETDRLLFREAHIDYSPSLLRGGFHIRTRGGFFGDTSS</sequence>
<organism evidence="2 3">
    <name type="scientific">Polycladomyces zharkentensis</name>
    <dbReference type="NCBI Taxonomy" id="2807616"/>
    <lineage>
        <taxon>Bacteria</taxon>
        <taxon>Bacillati</taxon>
        <taxon>Bacillota</taxon>
        <taxon>Bacilli</taxon>
        <taxon>Bacillales</taxon>
        <taxon>Thermoactinomycetaceae</taxon>
        <taxon>Polycladomyces</taxon>
    </lineage>
</organism>
<proteinExistence type="predicted"/>
<dbReference type="SUPFAM" id="SSF89360">
    <property type="entry name" value="HesB-like domain"/>
    <property type="match status" value="1"/>
</dbReference>
<comment type="caution">
    <text evidence="2">The sequence shown here is derived from an EMBL/GenBank/DDBJ whole genome shotgun (WGS) entry which is preliminary data.</text>
</comment>
<protein>
    <recommendedName>
        <fullName evidence="1">Core domain-containing protein</fullName>
    </recommendedName>
</protein>
<keyword evidence="3" id="KW-1185">Reference proteome</keyword>
<dbReference type="Proteomes" id="UP001177120">
    <property type="component" value="Unassembled WGS sequence"/>
</dbReference>
<reference evidence="2" key="1">
    <citation type="journal article" date="2024" name="Int. J. Syst. Evol. Microbiol.">
        <title>Polycladomyces zharkentensis sp. nov., a novel thermophilic cellulose- and starch-degrading member of the Bacillota from a geothermal aquifer in Kazakhstan.</title>
        <authorList>
            <person name="Mashzhan A."/>
            <person name="Kistaubayeva A."/>
            <person name="Javier-Lopez R."/>
            <person name="Bissenova U."/>
            <person name="Bissenbay A."/>
            <person name="Birkeland N.K."/>
        </authorList>
    </citation>
    <scope>NUCLEOTIDE SEQUENCE</scope>
    <source>
        <strain evidence="2">ZKZ2T</strain>
    </source>
</reference>
<dbReference type="EMBL" id="JAFHAP010000004">
    <property type="protein sequence ID" value="MBN2908391.1"/>
    <property type="molecule type" value="Genomic_DNA"/>
</dbReference>
<evidence type="ECO:0000259" key="1">
    <source>
        <dbReference type="Pfam" id="PF01521"/>
    </source>
</evidence>
<dbReference type="RefSeq" id="WP_205492539.1">
    <property type="nucleotide sequence ID" value="NZ_JAFHAP010000004.1"/>
</dbReference>
<accession>A0ABS2WFZ5</accession>
<name>A0ABS2WFZ5_9BACL</name>